<name>A0A0G4H8P1_9ALVE</name>
<sequence length="534" mass="58814">MAAASSRAAPVSSPVVPQRRTAHIGDSAVVLTLRRETAEFYWTLLVLKALAERKKEYRGLQAQHISLTFSRLLLPPVSIHLSTSSKFLLDAPSGLRFSSAFVWSYSFDVNHEEQRLSVSFVRRNCTDELVLDHREGRYFFAASSGSMGSTQEHTMQGSPPRPCEVLESIFNPGPWLLDGRAVLLWPKSVSRTTAALLSKVSRQCLSPPWRQLPEGARDLLRRGFVCVLAKDRAVGSEVQVPQRSEFRTGFVTFVCALIYSEENLKCGEEQQSGGEEKETGDGQKGEKEEGADDLQEQEEEKRRGVAPASSSAAASSSVFLENKVIDAPERSPSSASATSVGQKEKAEREAAYHMKDVDTDLNMNSSECRLFLQGVVAAGGLGSERDVRDESQAPKFRDSLPDFPSHHLTEDIANGFLLISRPKPFMTAADFRPYLVRQLKKDERIFGNGKTPSKLPSVPAAQEQANDMEMDCLDPLCVCEEHWKNGDSPNPQTDQLGVGPDPPRGPGPSRGPLPEDESQEALDDALFDLFMSEA</sequence>
<evidence type="ECO:0000256" key="1">
    <source>
        <dbReference type="SAM" id="MobiDB-lite"/>
    </source>
</evidence>
<feature type="compositionally biased region" description="Polar residues" evidence="1">
    <location>
        <begin position="331"/>
        <end position="341"/>
    </location>
</feature>
<gene>
    <name evidence="2" type="ORF">Cvel_868</name>
</gene>
<accession>A0A0G4H8P1</accession>
<feature type="compositionally biased region" description="Basic and acidic residues" evidence="1">
    <location>
        <begin position="267"/>
        <end position="288"/>
    </location>
</feature>
<feature type="region of interest" description="Disordered" evidence="1">
    <location>
        <begin position="482"/>
        <end position="520"/>
    </location>
</feature>
<proteinExistence type="predicted"/>
<feature type="compositionally biased region" description="Acidic residues" evidence="1">
    <location>
        <begin position="289"/>
        <end position="298"/>
    </location>
</feature>
<feature type="compositionally biased region" description="Pro residues" evidence="1">
    <location>
        <begin position="500"/>
        <end position="511"/>
    </location>
</feature>
<feature type="compositionally biased region" description="Low complexity" evidence="1">
    <location>
        <begin position="308"/>
        <end position="317"/>
    </location>
</feature>
<reference evidence="2" key="1">
    <citation type="submission" date="2014-11" db="EMBL/GenBank/DDBJ databases">
        <authorList>
            <person name="Otto D Thomas"/>
            <person name="Naeem Raeece"/>
        </authorList>
    </citation>
    <scope>NUCLEOTIDE SEQUENCE</scope>
</reference>
<protein>
    <submittedName>
        <fullName evidence="2">Uncharacterized protein</fullName>
    </submittedName>
</protein>
<dbReference type="AlphaFoldDB" id="A0A0G4H8P1"/>
<dbReference type="VEuPathDB" id="CryptoDB:Cvel_868"/>
<evidence type="ECO:0000313" key="2">
    <source>
        <dbReference type="EMBL" id="CEM40157.1"/>
    </source>
</evidence>
<feature type="region of interest" description="Disordered" evidence="1">
    <location>
        <begin position="267"/>
        <end position="349"/>
    </location>
</feature>
<dbReference type="EMBL" id="CDMZ01001984">
    <property type="protein sequence ID" value="CEM40157.1"/>
    <property type="molecule type" value="Genomic_DNA"/>
</dbReference>
<organism evidence="2">
    <name type="scientific">Chromera velia CCMP2878</name>
    <dbReference type="NCBI Taxonomy" id="1169474"/>
    <lineage>
        <taxon>Eukaryota</taxon>
        <taxon>Sar</taxon>
        <taxon>Alveolata</taxon>
        <taxon>Colpodellida</taxon>
        <taxon>Chromeraceae</taxon>
        <taxon>Chromera</taxon>
    </lineage>
</organism>